<sequence>MNSRGADCSSEPCRDGENFQISRPNVFWKFLLTEMPKRDHVEVAGNPARVGRRENGNCQQERAQVKTSIRVMQPLPWLPGNGRHPIGEASSHRFHHPT</sequence>
<evidence type="ECO:0000256" key="1">
    <source>
        <dbReference type="SAM" id="MobiDB-lite"/>
    </source>
</evidence>
<proteinExistence type="predicted"/>
<evidence type="ECO:0000313" key="3">
    <source>
        <dbReference type="Proteomes" id="UP000807504"/>
    </source>
</evidence>
<evidence type="ECO:0000313" key="2">
    <source>
        <dbReference type="EMBL" id="KAF8772982.1"/>
    </source>
</evidence>
<comment type="caution">
    <text evidence="2">The sequence shown here is derived from an EMBL/GenBank/DDBJ whole genome shotgun (WGS) entry which is preliminary data.</text>
</comment>
<reference evidence="2" key="1">
    <citation type="journal article" date="2020" name="bioRxiv">
        <title>Chromosome-level reference genome of the European wasp spider Argiope bruennichi: a resource for studies on range expansion and evolutionary adaptation.</title>
        <authorList>
            <person name="Sheffer M.M."/>
            <person name="Hoppe A."/>
            <person name="Krehenwinkel H."/>
            <person name="Uhl G."/>
            <person name="Kuss A.W."/>
            <person name="Jensen L."/>
            <person name="Jensen C."/>
            <person name="Gillespie R.G."/>
            <person name="Hoff K.J."/>
            <person name="Prost S."/>
        </authorList>
    </citation>
    <scope>NUCLEOTIDE SEQUENCE</scope>
</reference>
<accession>A0A8T0EGL4</accession>
<dbReference type="Proteomes" id="UP000807504">
    <property type="component" value="Unassembled WGS sequence"/>
</dbReference>
<protein>
    <submittedName>
        <fullName evidence="2">Uncharacterized protein</fullName>
    </submittedName>
</protein>
<organism evidence="2 3">
    <name type="scientific">Argiope bruennichi</name>
    <name type="common">Wasp spider</name>
    <name type="synonym">Aranea bruennichi</name>
    <dbReference type="NCBI Taxonomy" id="94029"/>
    <lineage>
        <taxon>Eukaryota</taxon>
        <taxon>Metazoa</taxon>
        <taxon>Ecdysozoa</taxon>
        <taxon>Arthropoda</taxon>
        <taxon>Chelicerata</taxon>
        <taxon>Arachnida</taxon>
        <taxon>Araneae</taxon>
        <taxon>Araneomorphae</taxon>
        <taxon>Entelegynae</taxon>
        <taxon>Araneoidea</taxon>
        <taxon>Araneidae</taxon>
        <taxon>Argiope</taxon>
    </lineage>
</organism>
<dbReference type="EMBL" id="JABXBU010002227">
    <property type="protein sequence ID" value="KAF8772982.1"/>
    <property type="molecule type" value="Genomic_DNA"/>
</dbReference>
<keyword evidence="3" id="KW-1185">Reference proteome</keyword>
<reference evidence="2" key="2">
    <citation type="submission" date="2020-06" db="EMBL/GenBank/DDBJ databases">
        <authorList>
            <person name="Sheffer M."/>
        </authorList>
    </citation>
    <scope>NUCLEOTIDE SEQUENCE</scope>
</reference>
<feature type="region of interest" description="Disordered" evidence="1">
    <location>
        <begin position="75"/>
        <end position="98"/>
    </location>
</feature>
<gene>
    <name evidence="2" type="ORF">HNY73_015686</name>
</gene>
<dbReference type="AlphaFoldDB" id="A0A8T0EGL4"/>
<name>A0A8T0EGL4_ARGBR</name>